<gene>
    <name evidence="3" type="ORF">AJ80_00608</name>
</gene>
<dbReference type="InterPro" id="IPR029058">
    <property type="entry name" value="AB_hydrolase_fold"/>
</dbReference>
<evidence type="ECO:0000256" key="1">
    <source>
        <dbReference type="ARBA" id="ARBA00008645"/>
    </source>
</evidence>
<evidence type="ECO:0000313" key="3">
    <source>
        <dbReference type="EMBL" id="PGH27595.1"/>
    </source>
</evidence>
<evidence type="ECO:0000313" key="4">
    <source>
        <dbReference type="Proteomes" id="UP000224634"/>
    </source>
</evidence>
<dbReference type="Pfam" id="PF12697">
    <property type="entry name" value="Abhydrolase_6"/>
    <property type="match status" value="1"/>
</dbReference>
<name>A0A2B7Z1W6_POLH7</name>
<sequence length="555" mass="61337">MAPGLLFVTMQPGESLSPDEFHDWYNNEHGPTRLRLPFIENGFRYRAIDLDGAGKGLPEWLAIYDVTDMAEMKREPYLHLRRDDVKSSREKSTMAQISIDRRLFDFVETKQSDNAYVDLDNLSCSAADDRVLVVIIQTLQPGSEDEYNKWYREEHMPMLSKVPGWLRTRRFVSSAVEPTGTTQYAALHEYAPQNGLDGPELKAAISTPWRERIMATAVKDRSRRVYKHYYTFGAAPRDLNPLKNAAQFTSPDGLTKVLPASSSPATSVPAIESFVTTRDGVDIPFRLEGSSDPTAPLIVLSNSILTHYAIWDGFLAEFFANPQNHKYRVLRYLTRGRLSKCGDTSVTVDVLAADIIALLDALRVPQTAAVIGVSLGGATVLNAALKYPERVATYISCDTNAKSPGGNSKAWGERIAIAEKEGATSAANGEPVVGSQLADVTVRRWFTKETYDGGEKEALAQRVTQMVHDNSLAGFKKSVEALFSYNLVDEMKQSQAKGAFVVGSADGVLPTTMKEMVSQMGAGAEFAVIDNAGHLPMTEQPRDFERFVTKFLAQQ</sequence>
<organism evidence="3 4">
    <name type="scientific">Polytolypa hystricis (strain UAMH7299)</name>
    <dbReference type="NCBI Taxonomy" id="1447883"/>
    <lineage>
        <taxon>Eukaryota</taxon>
        <taxon>Fungi</taxon>
        <taxon>Dikarya</taxon>
        <taxon>Ascomycota</taxon>
        <taxon>Pezizomycotina</taxon>
        <taxon>Eurotiomycetes</taxon>
        <taxon>Eurotiomycetidae</taxon>
        <taxon>Onygenales</taxon>
        <taxon>Onygenales incertae sedis</taxon>
        <taxon>Polytolypa</taxon>
    </lineage>
</organism>
<comment type="caution">
    <text evidence="3">The sequence shown here is derived from an EMBL/GenBank/DDBJ whole genome shotgun (WGS) entry which is preliminary data.</text>
</comment>
<dbReference type="EMBL" id="PDNA01000005">
    <property type="protein sequence ID" value="PGH27595.1"/>
    <property type="molecule type" value="Genomic_DNA"/>
</dbReference>
<dbReference type="AlphaFoldDB" id="A0A2B7Z1W6"/>
<dbReference type="Gene3D" id="3.40.50.1820">
    <property type="entry name" value="alpha/beta hydrolase"/>
    <property type="match status" value="1"/>
</dbReference>
<evidence type="ECO:0000259" key="2">
    <source>
        <dbReference type="Pfam" id="PF12697"/>
    </source>
</evidence>
<dbReference type="Gene3D" id="3.30.70.100">
    <property type="match status" value="1"/>
</dbReference>
<dbReference type="OrthoDB" id="2851338at2759"/>
<dbReference type="Proteomes" id="UP000224634">
    <property type="component" value="Unassembled WGS sequence"/>
</dbReference>
<reference evidence="3 4" key="1">
    <citation type="submission" date="2017-10" db="EMBL/GenBank/DDBJ databases">
        <title>Comparative genomics in systemic dimorphic fungi from Ajellomycetaceae.</title>
        <authorList>
            <person name="Munoz J.F."/>
            <person name="Mcewen J.G."/>
            <person name="Clay O.K."/>
            <person name="Cuomo C.A."/>
        </authorList>
    </citation>
    <scope>NUCLEOTIDE SEQUENCE [LARGE SCALE GENOMIC DNA]</scope>
    <source>
        <strain evidence="3 4">UAMH7299</strain>
    </source>
</reference>
<keyword evidence="4" id="KW-1185">Reference proteome</keyword>
<proteinExistence type="inferred from homology"/>
<dbReference type="SUPFAM" id="SSF53474">
    <property type="entry name" value="alpha/beta-Hydrolases"/>
    <property type="match status" value="1"/>
</dbReference>
<feature type="domain" description="AB hydrolase-1" evidence="2">
    <location>
        <begin position="308"/>
        <end position="545"/>
    </location>
</feature>
<protein>
    <recommendedName>
        <fullName evidence="2">AB hydrolase-1 domain-containing protein</fullName>
    </recommendedName>
</protein>
<comment type="similarity">
    <text evidence="1">Belongs to the AB hydrolase superfamily.</text>
</comment>
<dbReference type="PANTHER" id="PTHR43039">
    <property type="entry name" value="ESTERASE-RELATED"/>
    <property type="match status" value="1"/>
</dbReference>
<accession>A0A2B7Z1W6</accession>
<dbReference type="SUPFAM" id="SSF54909">
    <property type="entry name" value="Dimeric alpha+beta barrel"/>
    <property type="match status" value="2"/>
</dbReference>
<dbReference type="InterPro" id="IPR000073">
    <property type="entry name" value="AB_hydrolase_1"/>
</dbReference>
<dbReference type="InterPro" id="IPR011008">
    <property type="entry name" value="Dimeric_a/b-barrel"/>
</dbReference>
<dbReference type="STRING" id="1447883.A0A2B7Z1W6"/>